<dbReference type="Proteomes" id="UP000039021">
    <property type="component" value="Unassembled WGS sequence"/>
</dbReference>
<reference evidence="2" key="1">
    <citation type="submission" date="2015-03" db="EMBL/GenBank/DDBJ databases">
        <authorList>
            <consortium name="Pathogen Informatics"/>
        </authorList>
    </citation>
    <scope>NUCLEOTIDE SEQUENCE [LARGE SCALE GENOMIC DNA]</scope>
    <source>
        <strain evidence="2">N09902308</strain>
    </source>
</reference>
<accession>A0A916P7V4</accession>
<gene>
    <name evidence="1" type="ORF">ERS007739_01868</name>
</gene>
<organism evidence="1 2">
    <name type="scientific">Mycobacterium tuberculosis</name>
    <dbReference type="NCBI Taxonomy" id="1773"/>
    <lineage>
        <taxon>Bacteria</taxon>
        <taxon>Bacillati</taxon>
        <taxon>Actinomycetota</taxon>
        <taxon>Actinomycetes</taxon>
        <taxon>Mycobacteriales</taxon>
        <taxon>Mycobacteriaceae</taxon>
        <taxon>Mycobacterium</taxon>
        <taxon>Mycobacterium tuberculosis complex</taxon>
    </lineage>
</organism>
<proteinExistence type="predicted"/>
<name>A0A916P7V4_MYCTX</name>
<evidence type="ECO:0000313" key="2">
    <source>
        <dbReference type="Proteomes" id="UP000039021"/>
    </source>
</evidence>
<sequence length="45" mass="5023">MAIPRTVLAGEAMNPFPWVYTVCRLIQSRWLSINRSGLSSRAATT</sequence>
<comment type="caution">
    <text evidence="1">The sequence shown here is derived from an EMBL/GenBank/DDBJ whole genome shotgun (WGS) entry which is preliminary data.</text>
</comment>
<dbReference type="EMBL" id="CSBK01000781">
    <property type="protein sequence ID" value="COX90473.1"/>
    <property type="molecule type" value="Genomic_DNA"/>
</dbReference>
<evidence type="ECO:0000313" key="1">
    <source>
        <dbReference type="EMBL" id="COX90473.1"/>
    </source>
</evidence>
<protein>
    <submittedName>
        <fullName evidence="1">Uncharacterized protein</fullName>
    </submittedName>
</protein>
<dbReference type="AlphaFoldDB" id="A0A916P7V4"/>